<sequence>MSSESYYRSLKVPALKELLQKRSLMVTGKKEDMILRLLEFDKSDNKHNTTLSPRASKGDLGDLALPEDEIDWGDDTADITIKSTLFEKTPITNISDKLVNSKKKNDQNSFQKIQKEDSNFKFTSIASIFSISSESMNNTSIKKKTMLRNFPFNRKRNSETLFYEDKESIEHEIIKRKARASRFGIPENENNKRLERYVRFGTLPEKDLKNVKQNILDDSIKSKKGKEI</sequence>
<organism evidence="1 2">
    <name type="scientific">Pneumocystis oryctolagi</name>
    <dbReference type="NCBI Taxonomy" id="42067"/>
    <lineage>
        <taxon>Eukaryota</taxon>
        <taxon>Fungi</taxon>
        <taxon>Dikarya</taxon>
        <taxon>Ascomycota</taxon>
        <taxon>Taphrinomycotina</taxon>
        <taxon>Pneumocystomycetes</taxon>
        <taxon>Pneumocystaceae</taxon>
        <taxon>Pneumocystis</taxon>
    </lineage>
</organism>
<evidence type="ECO:0000313" key="2">
    <source>
        <dbReference type="Proteomes" id="UP000768646"/>
    </source>
</evidence>
<reference evidence="1 2" key="1">
    <citation type="journal article" date="2021" name="Commun. Biol.">
        <title>Genomic insights into the host specific adaptation of the Pneumocystis genus.</title>
        <authorList>
            <person name="Cisse O.H."/>
            <person name="Ma L."/>
            <person name="Dekker J.P."/>
            <person name="Khil P.P."/>
            <person name="Youn J.-H."/>
            <person name="Brenchley J.M."/>
            <person name="Blair R."/>
            <person name="Pahar B."/>
            <person name="Chabe M."/>
            <person name="Van Rompay K.K.A."/>
            <person name="Keesler R."/>
            <person name="Sukura A."/>
            <person name="Hirsch V."/>
            <person name="Kutty G."/>
            <person name="Liu Y."/>
            <person name="Peng L."/>
            <person name="Chen J."/>
            <person name="Song J."/>
            <person name="Weissenbacher-Lang C."/>
            <person name="Xu J."/>
            <person name="Upham N.S."/>
            <person name="Stajich J.E."/>
            <person name="Cuomo C.A."/>
            <person name="Cushion M.T."/>
            <person name="Kovacs J.A."/>
        </authorList>
    </citation>
    <scope>NUCLEOTIDE SEQUENCE [LARGE SCALE GENOMIC DNA]</scope>
    <source>
        <strain evidence="1 2">RABM</strain>
    </source>
</reference>
<protein>
    <submittedName>
        <fullName evidence="1">Uncharacterized protein</fullName>
    </submittedName>
</protein>
<evidence type="ECO:0000313" key="1">
    <source>
        <dbReference type="EMBL" id="KAG4305008.1"/>
    </source>
</evidence>
<comment type="caution">
    <text evidence="1">The sequence shown here is derived from an EMBL/GenBank/DDBJ whole genome shotgun (WGS) entry which is preliminary data.</text>
</comment>
<dbReference type="EMBL" id="JABTEG010000005">
    <property type="protein sequence ID" value="KAG4305008.1"/>
    <property type="molecule type" value="Genomic_DNA"/>
</dbReference>
<accession>A0ACB7CBQ9</accession>
<proteinExistence type="predicted"/>
<name>A0ACB7CBQ9_9ASCO</name>
<dbReference type="Proteomes" id="UP000768646">
    <property type="component" value="Unassembled WGS sequence"/>
</dbReference>
<keyword evidence="2" id="KW-1185">Reference proteome</keyword>
<gene>
    <name evidence="1" type="ORF">PORY_001683</name>
</gene>